<organism evidence="2 3">
    <name type="scientific">Achaetomium macrosporum</name>
    <dbReference type="NCBI Taxonomy" id="79813"/>
    <lineage>
        <taxon>Eukaryota</taxon>
        <taxon>Fungi</taxon>
        <taxon>Dikarya</taxon>
        <taxon>Ascomycota</taxon>
        <taxon>Pezizomycotina</taxon>
        <taxon>Sordariomycetes</taxon>
        <taxon>Sordariomycetidae</taxon>
        <taxon>Sordariales</taxon>
        <taxon>Chaetomiaceae</taxon>
        <taxon>Achaetomium</taxon>
    </lineage>
</organism>
<reference evidence="2" key="1">
    <citation type="journal article" date="2023" name="Mol. Phylogenet. Evol.">
        <title>Genome-scale phylogeny and comparative genomics of the fungal order Sordariales.</title>
        <authorList>
            <person name="Hensen N."/>
            <person name="Bonometti L."/>
            <person name="Westerberg I."/>
            <person name="Brannstrom I.O."/>
            <person name="Guillou S."/>
            <person name="Cros-Aarteil S."/>
            <person name="Calhoun S."/>
            <person name="Haridas S."/>
            <person name="Kuo A."/>
            <person name="Mondo S."/>
            <person name="Pangilinan J."/>
            <person name="Riley R."/>
            <person name="LaButti K."/>
            <person name="Andreopoulos B."/>
            <person name="Lipzen A."/>
            <person name="Chen C."/>
            <person name="Yan M."/>
            <person name="Daum C."/>
            <person name="Ng V."/>
            <person name="Clum A."/>
            <person name="Steindorff A."/>
            <person name="Ohm R.A."/>
            <person name="Martin F."/>
            <person name="Silar P."/>
            <person name="Natvig D.O."/>
            <person name="Lalanne C."/>
            <person name="Gautier V."/>
            <person name="Ament-Velasquez S.L."/>
            <person name="Kruys A."/>
            <person name="Hutchinson M.I."/>
            <person name="Powell A.J."/>
            <person name="Barry K."/>
            <person name="Miller A.N."/>
            <person name="Grigoriev I.V."/>
            <person name="Debuchy R."/>
            <person name="Gladieux P."/>
            <person name="Hiltunen Thoren M."/>
            <person name="Johannesson H."/>
        </authorList>
    </citation>
    <scope>NUCLEOTIDE SEQUENCE</scope>
    <source>
        <strain evidence="2">CBS 532.94</strain>
    </source>
</reference>
<evidence type="ECO:0000256" key="1">
    <source>
        <dbReference type="SAM" id="MobiDB-lite"/>
    </source>
</evidence>
<proteinExistence type="predicted"/>
<gene>
    <name evidence="2" type="ORF">C8A03DRAFT_14012</name>
</gene>
<reference evidence="2" key="2">
    <citation type="submission" date="2023-05" db="EMBL/GenBank/DDBJ databases">
        <authorList>
            <consortium name="Lawrence Berkeley National Laboratory"/>
            <person name="Steindorff A."/>
            <person name="Hensen N."/>
            <person name="Bonometti L."/>
            <person name="Westerberg I."/>
            <person name="Brannstrom I.O."/>
            <person name="Guillou S."/>
            <person name="Cros-Aarteil S."/>
            <person name="Calhoun S."/>
            <person name="Haridas S."/>
            <person name="Kuo A."/>
            <person name="Mondo S."/>
            <person name="Pangilinan J."/>
            <person name="Riley R."/>
            <person name="Labutti K."/>
            <person name="Andreopoulos B."/>
            <person name="Lipzen A."/>
            <person name="Chen C."/>
            <person name="Yanf M."/>
            <person name="Daum C."/>
            <person name="Ng V."/>
            <person name="Clum A."/>
            <person name="Ohm R."/>
            <person name="Martin F."/>
            <person name="Silar P."/>
            <person name="Natvig D."/>
            <person name="Lalanne C."/>
            <person name="Gautier V."/>
            <person name="Ament-Velasquez S.L."/>
            <person name="Kruys A."/>
            <person name="Hutchinson M.I."/>
            <person name="Powell A.J."/>
            <person name="Barry K."/>
            <person name="Miller A.N."/>
            <person name="Grigoriev I.V."/>
            <person name="Debuchy R."/>
            <person name="Gladieux P."/>
            <person name="Thoren M.H."/>
            <person name="Johannesson H."/>
        </authorList>
    </citation>
    <scope>NUCLEOTIDE SEQUENCE</scope>
    <source>
        <strain evidence="2">CBS 532.94</strain>
    </source>
</reference>
<feature type="region of interest" description="Disordered" evidence="1">
    <location>
        <begin position="251"/>
        <end position="275"/>
    </location>
</feature>
<dbReference type="EMBL" id="MU860059">
    <property type="protein sequence ID" value="KAK4239631.1"/>
    <property type="molecule type" value="Genomic_DNA"/>
</dbReference>
<keyword evidence="3" id="KW-1185">Reference proteome</keyword>
<evidence type="ECO:0000313" key="2">
    <source>
        <dbReference type="EMBL" id="KAK4239631.1"/>
    </source>
</evidence>
<name>A0AAN7CCQ0_9PEZI</name>
<feature type="non-terminal residue" evidence="2">
    <location>
        <position position="1"/>
    </location>
</feature>
<dbReference type="AlphaFoldDB" id="A0AAN7CCQ0"/>
<dbReference type="Proteomes" id="UP001303760">
    <property type="component" value="Unassembled WGS sequence"/>
</dbReference>
<protein>
    <submittedName>
        <fullName evidence="2">Uncharacterized protein</fullName>
    </submittedName>
</protein>
<evidence type="ECO:0000313" key="3">
    <source>
        <dbReference type="Proteomes" id="UP001303760"/>
    </source>
</evidence>
<sequence>PLEAFLPIDPRRDRDNSKRSVQHFLRIQLPADIRGWIRSVEGSYGAGFTWLCASTTMGYAHHEALFDSSPFKKGMYLNRATGQWRPARLDRSLLPSCPVVVPKDAYHFVLPFYDPSSGFATRLAQRDINLIDEDAHTAALIYLCGRVRLGNRQCLCCQKRRIGTTTPGDPIPVCVSAAPYFHGICANCFAKGGTMLERLQRCSVSKAVDKKDWVKLNRLEAPGLIGGPSPLVGGSIEEVAFAENLFWKKGLPPGHGSSPNTPATRGPRLSGPRSG</sequence>
<comment type="caution">
    <text evidence="2">The sequence shown here is derived from an EMBL/GenBank/DDBJ whole genome shotgun (WGS) entry which is preliminary data.</text>
</comment>
<accession>A0AAN7CCQ0</accession>